<feature type="transmembrane region" description="Helical" evidence="7">
    <location>
        <begin position="236"/>
        <end position="255"/>
    </location>
</feature>
<dbReference type="AlphaFoldDB" id="A0AAE1U4U5"/>
<feature type="transmembrane region" description="Helical" evidence="7">
    <location>
        <begin position="333"/>
        <end position="357"/>
    </location>
</feature>
<dbReference type="Gene3D" id="1.20.1250.20">
    <property type="entry name" value="MFS general substrate transporter like domains"/>
    <property type="match status" value="3"/>
</dbReference>
<feature type="region of interest" description="Disordered" evidence="6">
    <location>
        <begin position="495"/>
        <end position="535"/>
    </location>
</feature>
<keyword evidence="10" id="KW-1185">Reference proteome</keyword>
<feature type="region of interest" description="Disordered" evidence="6">
    <location>
        <begin position="135"/>
        <end position="156"/>
    </location>
</feature>
<keyword evidence="4 7" id="KW-1133">Transmembrane helix</keyword>
<feature type="transmembrane region" description="Helical" evidence="7">
    <location>
        <begin position="460"/>
        <end position="481"/>
    </location>
</feature>
<dbReference type="InterPro" id="IPR036259">
    <property type="entry name" value="MFS_trans_sf"/>
</dbReference>
<comment type="subcellular location">
    <subcellularLocation>
        <location evidence="1">Membrane</location>
        <topology evidence="1">Multi-pass membrane protein</topology>
    </subcellularLocation>
</comment>
<evidence type="ECO:0000256" key="6">
    <source>
        <dbReference type="SAM" id="MobiDB-lite"/>
    </source>
</evidence>
<feature type="compositionally biased region" description="Basic and acidic residues" evidence="6">
    <location>
        <begin position="498"/>
        <end position="528"/>
    </location>
</feature>
<evidence type="ECO:0000256" key="1">
    <source>
        <dbReference type="ARBA" id="ARBA00004141"/>
    </source>
</evidence>
<evidence type="ECO:0000256" key="7">
    <source>
        <dbReference type="SAM" id="Phobius"/>
    </source>
</evidence>
<evidence type="ECO:0000256" key="3">
    <source>
        <dbReference type="ARBA" id="ARBA00022692"/>
    </source>
</evidence>
<gene>
    <name evidence="9" type="ORF">Pmani_022030</name>
</gene>
<dbReference type="InterPro" id="IPR051717">
    <property type="entry name" value="MFS_MFSD6"/>
</dbReference>
<evidence type="ECO:0000259" key="8">
    <source>
        <dbReference type="Pfam" id="PF12832"/>
    </source>
</evidence>
<keyword evidence="3 7" id="KW-0812">Transmembrane</keyword>
<dbReference type="PANTHER" id="PTHR16172">
    <property type="entry name" value="MAJOR FACILITATOR SUPERFAMILY DOMAIN-CONTAINING PROTEIN 6-LIKE"/>
    <property type="match status" value="1"/>
</dbReference>
<comment type="caution">
    <text evidence="9">The sequence shown here is derived from an EMBL/GenBank/DDBJ whole genome shotgun (WGS) entry which is preliminary data.</text>
</comment>
<feature type="transmembrane region" description="Helical" evidence="7">
    <location>
        <begin position="261"/>
        <end position="282"/>
    </location>
</feature>
<accession>A0AAE1U4U5</accession>
<comment type="similarity">
    <text evidence="2">Belongs to the major facilitator superfamily. MFSD6 family.</text>
</comment>
<dbReference type="SUPFAM" id="SSF103473">
    <property type="entry name" value="MFS general substrate transporter"/>
    <property type="match status" value="1"/>
</dbReference>
<name>A0AAE1U4U5_9EUCA</name>
<keyword evidence="5 7" id="KW-0472">Membrane</keyword>
<evidence type="ECO:0000256" key="5">
    <source>
        <dbReference type="ARBA" id="ARBA00023136"/>
    </source>
</evidence>
<feature type="domain" description="Major facilitator superfamily associated" evidence="8">
    <location>
        <begin position="20"/>
        <end position="461"/>
    </location>
</feature>
<feature type="transmembrane region" description="Helical" evidence="7">
    <location>
        <begin position="52"/>
        <end position="73"/>
    </location>
</feature>
<dbReference type="PANTHER" id="PTHR16172:SF35">
    <property type="entry name" value="MAJOR FACILITATOR SUPERFAMILY (MFS) PROFILE DOMAIN-CONTAINING PROTEIN"/>
    <property type="match status" value="1"/>
</dbReference>
<feature type="transmembrane region" description="Helical" evidence="7">
    <location>
        <begin position="405"/>
        <end position="422"/>
    </location>
</feature>
<reference evidence="9" key="1">
    <citation type="submission" date="2023-11" db="EMBL/GenBank/DDBJ databases">
        <title>Genome assemblies of two species of porcelain crab, Petrolisthes cinctipes and Petrolisthes manimaculis (Anomura: Porcellanidae).</title>
        <authorList>
            <person name="Angst P."/>
        </authorList>
    </citation>
    <scope>NUCLEOTIDE SEQUENCE</scope>
    <source>
        <strain evidence="9">PB745_02</strain>
        <tissue evidence="9">Gill</tissue>
    </source>
</reference>
<dbReference type="Pfam" id="PF12832">
    <property type="entry name" value="MFS_1_like"/>
    <property type="match status" value="1"/>
</dbReference>
<protein>
    <recommendedName>
        <fullName evidence="8">Major facilitator superfamily associated domain-containing protein</fullName>
    </recommendedName>
</protein>
<evidence type="ECO:0000256" key="2">
    <source>
        <dbReference type="ARBA" id="ARBA00005241"/>
    </source>
</evidence>
<dbReference type="Proteomes" id="UP001292094">
    <property type="component" value="Unassembled WGS sequence"/>
</dbReference>
<sequence length="590" mass="63561">MKIPEGVKPFLSDLCNARLLVIKALYFTLLAGAVIVWPQLTVHQHHLGLTQYQTAVCSASVSAVAVFIPFCSGFVGDKLGNYKKLLCIVTLLSGLTALLFTAVPSARINTTSVATPLTNTNDVPVATPLHTTPHTNTIITTHTTPHRDTNATHTTPLTDTTPTLAALLTTTTPPPINTTTTKTTEVDEELLSFTFWLYLGVRVCYGGLQAVGYTLFEASVMAHTQKHGVNYGYQRAWGTLAVIISSYLSGQLITLTGSFSVIFYVSAGLQLLAAGLVLLLRLEFKLPAQKLTWNILKQIRQAKVVMFFTAMLSAGVFFGYLETFMYRYLVSLGASPVLVSLTVTVGAPFELVLTLFTSYIVSKVGHEPLIMFGLLAHAVRLFGLSLLVDPWWVLPLEVFESLSNGVMGTAAVMYCTSLFTLQSIASFRGIYAVVYFGIGQLLGAMVGAEVREVFGDVNTFRIMSAAALVSFMAYCCSFYTLMKCRSGSITTITTTTATRERGGGGERGGEGGGGGERRGGGRGGERGGDNPNTLVTTTSPVVVAVMRDVYTEGKSGIDNPSTHRFRTLVAGALWCTRTCHAVAAKNIRLW</sequence>
<feature type="transmembrane region" description="Helical" evidence="7">
    <location>
        <begin position="20"/>
        <end position="40"/>
    </location>
</feature>
<dbReference type="GO" id="GO:0016020">
    <property type="term" value="C:membrane"/>
    <property type="evidence" value="ECO:0007669"/>
    <property type="project" value="UniProtKB-SubCell"/>
</dbReference>
<evidence type="ECO:0000256" key="4">
    <source>
        <dbReference type="ARBA" id="ARBA00022989"/>
    </source>
</evidence>
<proteinExistence type="inferred from homology"/>
<dbReference type="EMBL" id="JAWZYT010002175">
    <property type="protein sequence ID" value="KAK4306124.1"/>
    <property type="molecule type" value="Genomic_DNA"/>
</dbReference>
<feature type="transmembrane region" description="Helical" evidence="7">
    <location>
        <begin position="85"/>
        <end position="103"/>
    </location>
</feature>
<dbReference type="InterPro" id="IPR024989">
    <property type="entry name" value="MFS_assoc_dom"/>
</dbReference>
<evidence type="ECO:0000313" key="9">
    <source>
        <dbReference type="EMBL" id="KAK4306124.1"/>
    </source>
</evidence>
<feature type="transmembrane region" description="Helical" evidence="7">
    <location>
        <begin position="429"/>
        <end position="448"/>
    </location>
</feature>
<feature type="transmembrane region" description="Helical" evidence="7">
    <location>
        <begin position="369"/>
        <end position="393"/>
    </location>
</feature>
<organism evidence="9 10">
    <name type="scientific">Petrolisthes manimaculis</name>
    <dbReference type="NCBI Taxonomy" id="1843537"/>
    <lineage>
        <taxon>Eukaryota</taxon>
        <taxon>Metazoa</taxon>
        <taxon>Ecdysozoa</taxon>
        <taxon>Arthropoda</taxon>
        <taxon>Crustacea</taxon>
        <taxon>Multicrustacea</taxon>
        <taxon>Malacostraca</taxon>
        <taxon>Eumalacostraca</taxon>
        <taxon>Eucarida</taxon>
        <taxon>Decapoda</taxon>
        <taxon>Pleocyemata</taxon>
        <taxon>Anomura</taxon>
        <taxon>Galatheoidea</taxon>
        <taxon>Porcellanidae</taxon>
        <taxon>Petrolisthes</taxon>
    </lineage>
</organism>
<feature type="transmembrane region" description="Helical" evidence="7">
    <location>
        <begin position="302"/>
        <end position="321"/>
    </location>
</feature>
<feature type="transmembrane region" description="Helical" evidence="7">
    <location>
        <begin position="195"/>
        <end position="216"/>
    </location>
</feature>
<evidence type="ECO:0000313" key="10">
    <source>
        <dbReference type="Proteomes" id="UP001292094"/>
    </source>
</evidence>